<keyword evidence="7 10" id="KW-1133">Transmembrane helix</keyword>
<keyword evidence="5" id="KW-0479">Metal-binding</keyword>
<keyword evidence="6" id="KW-0460">Magnesium</keyword>
<dbReference type="Pfam" id="PF02878">
    <property type="entry name" value="PGM_PMM_I"/>
    <property type="match status" value="1"/>
</dbReference>
<dbReference type="GO" id="GO:0008973">
    <property type="term" value="F:phosphopentomutase activity"/>
    <property type="evidence" value="ECO:0007669"/>
    <property type="project" value="TreeGrafter"/>
</dbReference>
<protein>
    <recommendedName>
        <fullName evidence="11">Alpha-D-phosphohexomutase alpha/beta/alpha domain-containing protein</fullName>
    </recommendedName>
</protein>
<feature type="transmembrane region" description="Helical" evidence="10">
    <location>
        <begin position="603"/>
        <end position="622"/>
    </location>
</feature>
<comment type="subcellular location">
    <subcellularLocation>
        <location evidence="1">Cell membrane</location>
        <topology evidence="1">Multi-pass membrane protein</topology>
    </subcellularLocation>
</comment>
<dbReference type="InterPro" id="IPR022791">
    <property type="entry name" value="L-PG_synthase/AglD"/>
</dbReference>
<feature type="transmembrane region" description="Helical" evidence="10">
    <location>
        <begin position="718"/>
        <end position="744"/>
    </location>
</feature>
<dbReference type="InterPro" id="IPR005844">
    <property type="entry name" value="A-D-PHexomutase_a/b/a-I"/>
</dbReference>
<dbReference type="PANTHER" id="PTHR45745:SF1">
    <property type="entry name" value="PHOSPHOGLUCOMUTASE 2B-RELATED"/>
    <property type="match status" value="1"/>
</dbReference>
<name>A0A507SQC3_9BACT</name>
<evidence type="ECO:0000256" key="2">
    <source>
        <dbReference type="ARBA" id="ARBA00010231"/>
    </source>
</evidence>
<evidence type="ECO:0000256" key="1">
    <source>
        <dbReference type="ARBA" id="ARBA00004651"/>
    </source>
</evidence>
<evidence type="ECO:0000256" key="6">
    <source>
        <dbReference type="ARBA" id="ARBA00022842"/>
    </source>
</evidence>
<evidence type="ECO:0000256" key="10">
    <source>
        <dbReference type="SAM" id="Phobius"/>
    </source>
</evidence>
<dbReference type="AlphaFoldDB" id="A0A507SQC3"/>
<evidence type="ECO:0000313" key="12">
    <source>
        <dbReference type="EMBL" id="TQC51572.1"/>
    </source>
</evidence>
<dbReference type="InterPro" id="IPR016055">
    <property type="entry name" value="A-D-PHexomutase_a/b/a-I/II/III"/>
</dbReference>
<evidence type="ECO:0000256" key="8">
    <source>
        <dbReference type="ARBA" id="ARBA00023136"/>
    </source>
</evidence>
<sequence>MSSSFNSFSIKEAKNNSGISNSWSFGLGYERNNISYNFAQHLFFNDNKIIAKLGDGSNALNPDTVIAIAYSLASTLEHKETKNKKVFIGSDLNEESLLFSSIIASVLSSKGYQIYICETIKDLPGTFQKVIAHENDIAVRLFISRYQNIKNGYQICFYWGDGLDFSGDVIATLRYELNKIDYSKLDATAEKIDINRINGSETIKAKTDDFFANKPSIKRLSSCKFGIDFATSDNVRFFNKLVEPYSIHFSVFRAKTDKNRYVSKFDNLVMINTAHWFKKNDANFTINNSGSGVSISIKHKSLYKFLSPSQLAATYLYFLIHDDPDTDAKKLNKFYIARSLNTSSLVDSIANQHNIEVFKYTNRSLLYKKQLENKNLLFAFNNNFEFIVNPETLCYDAFTFSLEIMRMIDVYKKQGLTLFDVLNKIYDKYGFAHCVSRTYEINKSSVATFINRVKDAKKIGDNIVANVREYKNNSVESMLYLKISFTHGAECILVYNPTNEKLTVMTDVLQRSNEKDNRLNVIVREKEIVEGILELKESNLIPKFRPLSIIKYVAFLLIFIGIFIFLFHSVYNFKNSNSVDSPSASVFSTIWSQINQSYGTRTAFISIILGFPVYSFINAMIFKRLLSWQGLNVKFRDLLIGSLISLVSQNVTPKSIGGDIATFWYLRRKGVPRSQLLSAIVINTFVWQVTNIISIIIFIPIGIAFYGNFFANTSDPRVVVMIVSLVLGITIDTTVSTLFLLFALSSKIQKFVLKYVIYLLEWLPFINIYDPEALKSKYHNEFYKLRRGLKITLRKWYRIIELILLKISPIAFMPLAWFASAGDMLQSNIKGGYYFNLIVASVLIRNINSISPTPGGTGTGDVISKTIYEYIIKPDEIHNFSITQRSSILTAVKGISEVIIPTLLSGIILALVFIGEKRIDYLKSLNKNYNLINNISTSKRKYKQTRFYKIALWSFLGICVLSAILFIAIQI</sequence>
<dbReference type="SUPFAM" id="SSF53738">
    <property type="entry name" value="Phosphoglucomutase, first 3 domains"/>
    <property type="match status" value="2"/>
</dbReference>
<feature type="transmembrane region" description="Helical" evidence="10">
    <location>
        <begin position="898"/>
        <end position="915"/>
    </location>
</feature>
<keyword evidence="9" id="KW-0413">Isomerase</keyword>
<keyword evidence="4 10" id="KW-0812">Transmembrane</keyword>
<keyword evidence="3" id="KW-1003">Cell membrane</keyword>
<comment type="caution">
    <text evidence="12">The sequence shown here is derived from an EMBL/GenBank/DDBJ whole genome shotgun (WGS) entry which is preliminary data.</text>
</comment>
<dbReference type="PANTHER" id="PTHR45745">
    <property type="entry name" value="PHOSPHOMANNOMUTASE 45A"/>
    <property type="match status" value="1"/>
</dbReference>
<evidence type="ECO:0000256" key="4">
    <source>
        <dbReference type="ARBA" id="ARBA00022692"/>
    </source>
</evidence>
<proteinExistence type="inferred from homology"/>
<dbReference type="GO" id="GO:0005886">
    <property type="term" value="C:plasma membrane"/>
    <property type="evidence" value="ECO:0007669"/>
    <property type="project" value="UniProtKB-SubCell"/>
</dbReference>
<keyword evidence="8 10" id="KW-0472">Membrane</keyword>
<gene>
    <name evidence="12" type="ORF">E1I18_02135</name>
</gene>
<evidence type="ECO:0000259" key="11">
    <source>
        <dbReference type="Pfam" id="PF02878"/>
    </source>
</evidence>
<evidence type="ECO:0000256" key="5">
    <source>
        <dbReference type="ARBA" id="ARBA00022723"/>
    </source>
</evidence>
<dbReference type="GO" id="GO:0005975">
    <property type="term" value="P:carbohydrate metabolic process"/>
    <property type="evidence" value="ECO:0007669"/>
    <property type="project" value="InterPro"/>
</dbReference>
<dbReference type="Pfam" id="PF03706">
    <property type="entry name" value="LPG_synthase_TM"/>
    <property type="match status" value="1"/>
</dbReference>
<dbReference type="OrthoDB" id="400335at2"/>
<comment type="similarity">
    <text evidence="2">Belongs to the phosphohexose mutase family.</text>
</comment>
<organism evidence="12 13">
    <name type="scientific">Mycoplasmopsis mucosicanis</name>
    <dbReference type="NCBI Taxonomy" id="458208"/>
    <lineage>
        <taxon>Bacteria</taxon>
        <taxon>Bacillati</taxon>
        <taxon>Mycoplasmatota</taxon>
        <taxon>Mycoplasmoidales</taxon>
        <taxon>Metamycoplasmataceae</taxon>
        <taxon>Mycoplasmopsis</taxon>
    </lineage>
</organism>
<dbReference type="GO" id="GO:0006166">
    <property type="term" value="P:purine ribonucleoside salvage"/>
    <property type="evidence" value="ECO:0007669"/>
    <property type="project" value="TreeGrafter"/>
</dbReference>
<evidence type="ECO:0000256" key="3">
    <source>
        <dbReference type="ARBA" id="ARBA00022475"/>
    </source>
</evidence>
<feature type="transmembrane region" description="Helical" evidence="10">
    <location>
        <begin position="796"/>
        <end position="819"/>
    </location>
</feature>
<accession>A0A507SQC3</accession>
<dbReference type="EMBL" id="SMDN01000006">
    <property type="protein sequence ID" value="TQC51572.1"/>
    <property type="molecule type" value="Genomic_DNA"/>
</dbReference>
<evidence type="ECO:0000313" key="13">
    <source>
        <dbReference type="Proteomes" id="UP000320801"/>
    </source>
</evidence>
<dbReference type="Gene3D" id="3.40.120.10">
    <property type="entry name" value="Alpha-D-Glucose-1,6-Bisphosphate, subunit A, domain 3"/>
    <property type="match status" value="2"/>
</dbReference>
<feature type="transmembrane region" description="Helical" evidence="10">
    <location>
        <begin position="950"/>
        <end position="969"/>
    </location>
</feature>
<keyword evidence="13" id="KW-1185">Reference proteome</keyword>
<feature type="domain" description="Alpha-D-phosphohexomutase alpha/beta/alpha" evidence="11">
    <location>
        <begin position="50"/>
        <end position="181"/>
    </location>
</feature>
<feature type="transmembrane region" description="Helical" evidence="10">
    <location>
        <begin position="676"/>
        <end position="706"/>
    </location>
</feature>
<feature type="transmembrane region" description="Helical" evidence="10">
    <location>
        <begin position="549"/>
        <end position="571"/>
    </location>
</feature>
<dbReference type="Proteomes" id="UP000320801">
    <property type="component" value="Unassembled WGS sequence"/>
</dbReference>
<dbReference type="GO" id="GO:0046872">
    <property type="term" value="F:metal ion binding"/>
    <property type="evidence" value="ECO:0007669"/>
    <property type="project" value="UniProtKB-KW"/>
</dbReference>
<dbReference type="RefSeq" id="WP_141483956.1">
    <property type="nucleotide sequence ID" value="NZ_SMDN01000006.1"/>
</dbReference>
<evidence type="ECO:0000256" key="7">
    <source>
        <dbReference type="ARBA" id="ARBA00022989"/>
    </source>
</evidence>
<reference evidence="12 13" key="1">
    <citation type="submission" date="2019-03" db="EMBL/GenBank/DDBJ databases">
        <title>Characterization of a novel Mycoplasma cynos real-time PCR assay.</title>
        <authorList>
            <person name="Tallmadge R.L."/>
            <person name="Mitchell P.K."/>
            <person name="Goodman L."/>
        </authorList>
    </citation>
    <scope>NUCLEOTIDE SEQUENCE [LARGE SCALE GENOMIC DNA]</scope>
    <source>
        <strain evidence="12 13">1642</strain>
    </source>
</reference>
<evidence type="ECO:0000256" key="9">
    <source>
        <dbReference type="ARBA" id="ARBA00023235"/>
    </source>
</evidence>